<keyword evidence="3" id="KW-1185">Reference proteome</keyword>
<dbReference type="EMBL" id="KN833084">
    <property type="protein sequence ID" value="KIM73359.1"/>
    <property type="molecule type" value="Genomic_DNA"/>
</dbReference>
<evidence type="ECO:0000256" key="1">
    <source>
        <dbReference type="SAM" id="MobiDB-lite"/>
    </source>
</evidence>
<gene>
    <name evidence="2" type="ORF">PILCRDRAFT_728799</name>
</gene>
<protein>
    <submittedName>
        <fullName evidence="2">Uncharacterized protein</fullName>
    </submittedName>
</protein>
<reference evidence="3" key="2">
    <citation type="submission" date="2015-01" db="EMBL/GenBank/DDBJ databases">
        <title>Evolutionary Origins and Diversification of the Mycorrhizal Mutualists.</title>
        <authorList>
            <consortium name="DOE Joint Genome Institute"/>
            <consortium name="Mycorrhizal Genomics Consortium"/>
            <person name="Kohler A."/>
            <person name="Kuo A."/>
            <person name="Nagy L.G."/>
            <person name="Floudas D."/>
            <person name="Copeland A."/>
            <person name="Barry K.W."/>
            <person name="Cichocki N."/>
            <person name="Veneault-Fourrey C."/>
            <person name="LaButti K."/>
            <person name="Lindquist E.A."/>
            <person name="Lipzen A."/>
            <person name="Lundell T."/>
            <person name="Morin E."/>
            <person name="Murat C."/>
            <person name="Riley R."/>
            <person name="Ohm R."/>
            <person name="Sun H."/>
            <person name="Tunlid A."/>
            <person name="Henrissat B."/>
            <person name="Grigoriev I.V."/>
            <person name="Hibbett D.S."/>
            <person name="Martin F."/>
        </authorList>
    </citation>
    <scope>NUCLEOTIDE SEQUENCE [LARGE SCALE GENOMIC DNA]</scope>
    <source>
        <strain evidence="3">F 1598</strain>
    </source>
</reference>
<evidence type="ECO:0000313" key="2">
    <source>
        <dbReference type="EMBL" id="KIM73359.1"/>
    </source>
</evidence>
<feature type="compositionally biased region" description="Polar residues" evidence="1">
    <location>
        <begin position="1"/>
        <end position="22"/>
    </location>
</feature>
<reference evidence="2 3" key="1">
    <citation type="submission" date="2014-04" db="EMBL/GenBank/DDBJ databases">
        <authorList>
            <consortium name="DOE Joint Genome Institute"/>
            <person name="Kuo A."/>
            <person name="Tarkka M."/>
            <person name="Buscot F."/>
            <person name="Kohler A."/>
            <person name="Nagy L.G."/>
            <person name="Floudas D."/>
            <person name="Copeland A."/>
            <person name="Barry K.W."/>
            <person name="Cichocki N."/>
            <person name="Veneault-Fourrey C."/>
            <person name="LaButti K."/>
            <person name="Lindquist E.A."/>
            <person name="Lipzen A."/>
            <person name="Lundell T."/>
            <person name="Morin E."/>
            <person name="Murat C."/>
            <person name="Sun H."/>
            <person name="Tunlid A."/>
            <person name="Henrissat B."/>
            <person name="Grigoriev I.V."/>
            <person name="Hibbett D.S."/>
            <person name="Martin F."/>
            <person name="Nordberg H.P."/>
            <person name="Cantor M.N."/>
            <person name="Hua S.X."/>
        </authorList>
    </citation>
    <scope>NUCLEOTIDE SEQUENCE [LARGE SCALE GENOMIC DNA]</scope>
    <source>
        <strain evidence="2 3">F 1598</strain>
    </source>
</reference>
<dbReference type="InParanoid" id="A0A0C3EZJ8"/>
<dbReference type="HOGENOM" id="CLU_2050519_0_0_1"/>
<proteinExistence type="predicted"/>
<dbReference type="Proteomes" id="UP000054166">
    <property type="component" value="Unassembled WGS sequence"/>
</dbReference>
<accession>A0A0C3EZJ8</accession>
<dbReference type="AlphaFoldDB" id="A0A0C3EZJ8"/>
<organism evidence="2 3">
    <name type="scientific">Piloderma croceum (strain F 1598)</name>
    <dbReference type="NCBI Taxonomy" id="765440"/>
    <lineage>
        <taxon>Eukaryota</taxon>
        <taxon>Fungi</taxon>
        <taxon>Dikarya</taxon>
        <taxon>Basidiomycota</taxon>
        <taxon>Agaricomycotina</taxon>
        <taxon>Agaricomycetes</taxon>
        <taxon>Agaricomycetidae</taxon>
        <taxon>Atheliales</taxon>
        <taxon>Atheliaceae</taxon>
        <taxon>Piloderma</taxon>
    </lineage>
</organism>
<name>A0A0C3EZJ8_PILCF</name>
<sequence>MYTLASASPFLSQQPSDGSNPRATHYRTTKTFDLILATSRTHILKVQICANCRPQSRVRFATKSSHRLFNGLPQRTSPRQLLTPLTSVPEALAVLVLYGRGVRVLIVGDKGKGGAEVYDS</sequence>
<evidence type="ECO:0000313" key="3">
    <source>
        <dbReference type="Proteomes" id="UP000054166"/>
    </source>
</evidence>
<feature type="region of interest" description="Disordered" evidence="1">
    <location>
        <begin position="1"/>
        <end position="24"/>
    </location>
</feature>